<name>E5Y3Y9_BILW3</name>
<dbReference type="GeneID" id="78086034"/>
<dbReference type="AlphaFoldDB" id="E5Y3Y9"/>
<dbReference type="OrthoDB" id="128578at2"/>
<reference evidence="1 2" key="1">
    <citation type="submission" date="2010-10" db="EMBL/GenBank/DDBJ databases">
        <authorList>
            <consortium name="The Broad Institute Genome Sequencing Platform"/>
            <person name="Ward D."/>
            <person name="Earl A."/>
            <person name="Feldgarden M."/>
            <person name="Young S.K."/>
            <person name="Gargeya S."/>
            <person name="Zeng Q."/>
            <person name="Alvarado L."/>
            <person name="Berlin A."/>
            <person name="Bochicchio J."/>
            <person name="Chapman S.B."/>
            <person name="Chen Z."/>
            <person name="Freedman E."/>
            <person name="Gellesch M."/>
            <person name="Goldberg J."/>
            <person name="Griggs A."/>
            <person name="Gujja S."/>
            <person name="Heilman E."/>
            <person name="Heiman D."/>
            <person name="Howarth C."/>
            <person name="Mehta T."/>
            <person name="Neiman D."/>
            <person name="Pearson M."/>
            <person name="Roberts A."/>
            <person name="Saif S."/>
            <person name="Shea T."/>
            <person name="Shenoy N."/>
            <person name="Sisk P."/>
            <person name="Stolte C."/>
            <person name="Sykes S."/>
            <person name="White J."/>
            <person name="Yandava C."/>
            <person name="Allen-Vercoe E."/>
            <person name="Sibley C."/>
            <person name="Ambrose C.E."/>
            <person name="Strauss J."/>
            <person name="Daigneault M."/>
            <person name="Haas B."/>
            <person name="Nusbaum C."/>
            <person name="Birren B."/>
        </authorList>
    </citation>
    <scope>NUCLEOTIDE SEQUENCE [LARGE SCALE GENOMIC DNA]</scope>
    <source>
        <strain evidence="1 2">3_1_6</strain>
    </source>
</reference>
<accession>E5Y3Y9</accession>
<dbReference type="STRING" id="563192.HMPREF0179_00900"/>
<evidence type="ECO:0000313" key="2">
    <source>
        <dbReference type="Proteomes" id="UP000006034"/>
    </source>
</evidence>
<gene>
    <name evidence="1" type="ORF">HMPREF0179_00900</name>
</gene>
<dbReference type="PANTHER" id="PTHR37804:SF1">
    <property type="entry name" value="CDAA REGULATORY PROTEIN CDAR"/>
    <property type="match status" value="1"/>
</dbReference>
<sequence>MLSNTKDPQKGNWRYLLVAFLLALGLWYTLNAREQIERVVEVRLDYKGLPTGLIVTGGQLNKVSVRLRGPQELLRSMTNREISYTMDLSGVTPGKNVIPLTTGENKPPELRAYEVLEVTPSRMILEVDKIMETNLPVKVALRASPAASSVRLKDLVVDPPQVTVRGPASVIASMKEIQAEIPVDLAAEGKAVSEEVPLLAPPAVELNPQVVKVTWKIDVKRRTLSLQRDIIFEGENPNVSAQPSRANLMVSVPQAMVKDAGYLAQFQVSIPSDTAMPAEDGAVNAPLQVAVPQGGRVLKISPETVSISRHPSE</sequence>
<dbReference type="InterPro" id="IPR053154">
    <property type="entry name" value="c-di-AMP_regulator"/>
</dbReference>
<dbReference type="Proteomes" id="UP000006034">
    <property type="component" value="Unassembled WGS sequence"/>
</dbReference>
<dbReference type="PANTHER" id="PTHR37804">
    <property type="entry name" value="CDAA REGULATORY PROTEIN CDAR"/>
    <property type="match status" value="1"/>
</dbReference>
<dbReference type="Pfam" id="PF07949">
    <property type="entry name" value="YbbR"/>
    <property type="match status" value="2"/>
</dbReference>
<dbReference type="RefSeq" id="WP_005025462.1">
    <property type="nucleotide sequence ID" value="NZ_KE150238.1"/>
</dbReference>
<organism evidence="1 2">
    <name type="scientific">Bilophila wadsworthia (strain 3_1_6)</name>
    <dbReference type="NCBI Taxonomy" id="563192"/>
    <lineage>
        <taxon>Bacteria</taxon>
        <taxon>Pseudomonadati</taxon>
        <taxon>Thermodesulfobacteriota</taxon>
        <taxon>Desulfovibrionia</taxon>
        <taxon>Desulfovibrionales</taxon>
        <taxon>Desulfovibrionaceae</taxon>
        <taxon>Bilophila</taxon>
    </lineage>
</organism>
<comment type="caution">
    <text evidence="1">The sequence shown here is derived from an EMBL/GenBank/DDBJ whole genome shotgun (WGS) entry which is preliminary data.</text>
</comment>
<evidence type="ECO:0000313" key="1">
    <source>
        <dbReference type="EMBL" id="EFV45303.1"/>
    </source>
</evidence>
<dbReference type="Gene3D" id="2.170.120.40">
    <property type="entry name" value="YbbR-like domain"/>
    <property type="match status" value="1"/>
</dbReference>
<keyword evidence="2" id="KW-1185">Reference proteome</keyword>
<dbReference type="HOGENOM" id="CLU_074312_1_0_7"/>
<proteinExistence type="predicted"/>
<evidence type="ECO:0008006" key="3">
    <source>
        <dbReference type="Google" id="ProtNLM"/>
    </source>
</evidence>
<dbReference type="eggNOG" id="COG4856">
    <property type="taxonomic scope" value="Bacteria"/>
</dbReference>
<dbReference type="InterPro" id="IPR012505">
    <property type="entry name" value="YbbR"/>
</dbReference>
<reference evidence="1 2" key="2">
    <citation type="submission" date="2013-04" db="EMBL/GenBank/DDBJ databases">
        <title>The Genome Sequence of Bilophila wadsworthia 3_1_6.</title>
        <authorList>
            <consortium name="The Broad Institute Genomics Platform"/>
            <person name="Earl A."/>
            <person name="Ward D."/>
            <person name="Feldgarden M."/>
            <person name="Gevers D."/>
            <person name="Sibley C."/>
            <person name="Strauss J."/>
            <person name="Allen-Vercoe E."/>
            <person name="Walker B."/>
            <person name="Young S."/>
            <person name="Zeng Q."/>
            <person name="Gargeya S."/>
            <person name="Fitzgerald M."/>
            <person name="Haas B."/>
            <person name="Abouelleil A."/>
            <person name="Allen A.W."/>
            <person name="Alvarado L."/>
            <person name="Arachchi H.M."/>
            <person name="Berlin A.M."/>
            <person name="Chapman S.B."/>
            <person name="Gainer-Dewar J."/>
            <person name="Goldberg J."/>
            <person name="Griggs A."/>
            <person name="Gujja S."/>
            <person name="Hansen M."/>
            <person name="Howarth C."/>
            <person name="Imamovic A."/>
            <person name="Ireland A."/>
            <person name="Larimer J."/>
            <person name="McCowan C."/>
            <person name="Murphy C."/>
            <person name="Pearson M."/>
            <person name="Poon T.W."/>
            <person name="Priest M."/>
            <person name="Roberts A."/>
            <person name="Saif S."/>
            <person name="Shea T."/>
            <person name="Sisk P."/>
            <person name="Sykes S."/>
            <person name="Wortman J."/>
            <person name="Nusbaum C."/>
            <person name="Birren B."/>
        </authorList>
    </citation>
    <scope>NUCLEOTIDE SEQUENCE [LARGE SCALE GENOMIC DNA]</scope>
    <source>
        <strain evidence="1 2">3_1_6</strain>
    </source>
</reference>
<dbReference type="EMBL" id="ADCP02000001">
    <property type="protein sequence ID" value="EFV45303.1"/>
    <property type="molecule type" value="Genomic_DNA"/>
</dbReference>
<protein>
    <recommendedName>
        <fullName evidence="3">YbbR-like protein</fullName>
    </recommendedName>
</protein>
<dbReference type="Gene3D" id="2.170.120.30">
    <property type="match status" value="1"/>
</dbReference>